<name>A0A0U2NF24_9CREN</name>
<dbReference type="InterPro" id="IPR050287">
    <property type="entry name" value="MTA/SAH_deaminase"/>
</dbReference>
<protein>
    <submittedName>
        <fullName evidence="3">Amidohydrolase</fullName>
    </submittedName>
</protein>
<dbReference type="EMBL" id="CP013694">
    <property type="protein sequence ID" value="ALU29112.1"/>
    <property type="molecule type" value="Genomic_DNA"/>
</dbReference>
<evidence type="ECO:0000313" key="4">
    <source>
        <dbReference type="Proteomes" id="UP000060043"/>
    </source>
</evidence>
<dbReference type="InterPro" id="IPR032466">
    <property type="entry name" value="Metal_Hydrolase"/>
</dbReference>
<dbReference type="AlphaFoldDB" id="A0A0U2NF24"/>
<dbReference type="PaxDb" id="1435377-SUSAZ_02530"/>
<sequence>MKTIIRGGIVLGAEKPLKKIYIGVDRSKIDVVSQEEPIGYEDAELNVGGWDRLVAPGFITLHTYISLYPFRYRIFSGRINANSLMSTMSQSDVYYFALLGAYHLMRTGVTTVVFSDRYNDNVARAVINVGLKPIIAVPVGCNNSPENWEKEFRILYNRWSHEGSNNVILRLCEPQDSIEVFEIAREYKIPVLVDRHVDLSQFKDIPNTVIALGGGGRGDFDTVKNNNLKLSFTPSFETSIFPLSELKPSMALDLVPNFDLRHEMSVAVNRLLLTSEEAFKAVTEWGYKQLNINAGVFLKDSSADIIVLEFREPPSFPLDYASPYDNLVYGGYNIETVFVNGEAVLDGGVPLNVGLKDVEEAIKRVEEIDKKVGERLRSLEKS</sequence>
<dbReference type="Proteomes" id="UP000060043">
    <property type="component" value="Chromosome"/>
</dbReference>
<dbReference type="Proteomes" id="UP000065473">
    <property type="component" value="Chromosome"/>
</dbReference>
<dbReference type="OrthoDB" id="35343at2157"/>
<dbReference type="EMBL" id="CP013695">
    <property type="protein sequence ID" value="ALU31837.1"/>
    <property type="molecule type" value="Genomic_DNA"/>
</dbReference>
<dbReference type="SUPFAM" id="SSF51338">
    <property type="entry name" value="Composite domain of metallo-dependent hydrolases"/>
    <property type="match status" value="1"/>
</dbReference>
<dbReference type="OMA" id="WGPSDWK"/>
<evidence type="ECO:0000313" key="2">
    <source>
        <dbReference type="EMBL" id="ALU29112.1"/>
    </source>
</evidence>
<dbReference type="Gene3D" id="3.20.20.140">
    <property type="entry name" value="Metal-dependent hydrolases"/>
    <property type="match status" value="1"/>
</dbReference>
<organism evidence="3 4">
    <name type="scientific">Sulfolobus acidocaldarius</name>
    <dbReference type="NCBI Taxonomy" id="2285"/>
    <lineage>
        <taxon>Archaea</taxon>
        <taxon>Thermoproteota</taxon>
        <taxon>Thermoprotei</taxon>
        <taxon>Sulfolobales</taxon>
        <taxon>Sulfolobaceae</taxon>
        <taxon>Sulfolobus</taxon>
    </lineage>
</organism>
<dbReference type="RefSeq" id="WP_011277457.1">
    <property type="nucleotide sequence ID" value="NZ_BHWZ01000001.1"/>
</dbReference>
<dbReference type="GeneID" id="14551085"/>
<dbReference type="PANTHER" id="PTHR43794">
    <property type="entry name" value="AMINOHYDROLASE SSNA-RELATED"/>
    <property type="match status" value="1"/>
</dbReference>
<dbReference type="InterPro" id="IPR011059">
    <property type="entry name" value="Metal-dep_hydrolase_composite"/>
</dbReference>
<proteinExistence type="predicted"/>
<evidence type="ECO:0000313" key="3">
    <source>
        <dbReference type="EMBL" id="ALU31837.1"/>
    </source>
</evidence>
<dbReference type="SUPFAM" id="SSF51556">
    <property type="entry name" value="Metallo-dependent hydrolases"/>
    <property type="match status" value="1"/>
</dbReference>
<evidence type="ECO:0000256" key="1">
    <source>
        <dbReference type="ARBA" id="ARBA00022801"/>
    </source>
</evidence>
<evidence type="ECO:0000313" key="5">
    <source>
        <dbReference type="Proteomes" id="UP000065473"/>
    </source>
</evidence>
<dbReference type="GO" id="GO:0016810">
    <property type="term" value="F:hydrolase activity, acting on carbon-nitrogen (but not peptide) bonds"/>
    <property type="evidence" value="ECO:0007669"/>
    <property type="project" value="InterPro"/>
</dbReference>
<reference evidence="4 5" key="1">
    <citation type="submission" date="2015-12" db="EMBL/GenBank/DDBJ databases">
        <title>A stable core within a dynamic pangenome in Sulfolobus acidocaldarius.</title>
        <authorList>
            <person name="Anderson R."/>
            <person name="Kouris A."/>
            <person name="Seward C."/>
            <person name="Campbell K."/>
            <person name="Whitaker R."/>
        </authorList>
    </citation>
    <scope>NUCLEOTIDE SEQUENCE [LARGE SCALE GENOMIC DNA]</scope>
    <source>
        <strain evidence="2 5">GG12-C01-09</strain>
        <strain evidence="3 4">NG05B_CO5_07</strain>
    </source>
</reference>
<dbReference type="Gene3D" id="2.30.40.10">
    <property type="entry name" value="Urease, subunit C, domain 1"/>
    <property type="match status" value="2"/>
</dbReference>
<dbReference type="PANTHER" id="PTHR43794:SF11">
    <property type="entry name" value="AMIDOHYDROLASE-RELATED DOMAIN-CONTAINING PROTEIN"/>
    <property type="match status" value="1"/>
</dbReference>
<dbReference type="STRING" id="1435377.SUSAZ_02530"/>
<gene>
    <name evidence="2" type="ORF">ATY89_03575</name>
    <name evidence="3" type="ORF">ATZ20_06600</name>
</gene>
<keyword evidence="1 3" id="KW-0378">Hydrolase</keyword>
<accession>A0A0U2NF24</accession>